<dbReference type="OrthoDB" id="5763664at2"/>
<dbReference type="RefSeq" id="WP_125096263.1">
    <property type="nucleotide sequence ID" value="NZ_RRUE01000002.1"/>
</dbReference>
<protein>
    <recommendedName>
        <fullName evidence="3">DUF4276 family protein</fullName>
    </recommendedName>
</protein>
<accession>A0A3R8NAD0</accession>
<name>A0A3R8NAD0_9BURK</name>
<evidence type="ECO:0008006" key="3">
    <source>
        <dbReference type="Google" id="ProtNLM"/>
    </source>
</evidence>
<keyword evidence="2" id="KW-1185">Reference proteome</keyword>
<reference evidence="1 2" key="1">
    <citation type="submission" date="2018-11" db="EMBL/GenBank/DDBJ databases">
        <title>Genome sequencing of Lautropia sp. KCOM 2505 (= ChDC F240).</title>
        <authorList>
            <person name="Kook J.-K."/>
            <person name="Park S.-N."/>
            <person name="Lim Y.K."/>
        </authorList>
    </citation>
    <scope>NUCLEOTIDE SEQUENCE [LARGE SCALE GENOMIC DNA]</scope>
    <source>
        <strain evidence="1 2">KCOM 2505</strain>
    </source>
</reference>
<dbReference type="AlphaFoldDB" id="A0A3R8NAD0"/>
<proteinExistence type="predicted"/>
<sequence>MRGIVLATEDELSEAIGCRLIEDSHFAGASLRKLRRDGAGYLYSGMDKWRQVAARQPVLIITDLDDRHCPLALLNDWRGVRGALPDNLLLRVAVREIESWVMADHEGMRSLIGNKGKLPPDPDSLPDPKSHLLKLAEYAPRAIRVDLVIKKGAKASQGLGYNTRLTEWVRTVWSPERAAERSPSLARARRALAQLGK</sequence>
<dbReference type="EMBL" id="RRUE01000002">
    <property type="protein sequence ID" value="RRN44069.1"/>
    <property type="molecule type" value="Genomic_DNA"/>
</dbReference>
<dbReference type="Proteomes" id="UP000270261">
    <property type="component" value="Unassembled WGS sequence"/>
</dbReference>
<comment type="caution">
    <text evidence="1">The sequence shown here is derived from an EMBL/GenBank/DDBJ whole genome shotgun (WGS) entry which is preliminary data.</text>
</comment>
<evidence type="ECO:0000313" key="2">
    <source>
        <dbReference type="Proteomes" id="UP000270261"/>
    </source>
</evidence>
<organism evidence="1 2">
    <name type="scientific">Lautropia dentalis</name>
    <dbReference type="NCBI Taxonomy" id="2490857"/>
    <lineage>
        <taxon>Bacteria</taxon>
        <taxon>Pseudomonadati</taxon>
        <taxon>Pseudomonadota</taxon>
        <taxon>Betaproteobacteria</taxon>
        <taxon>Burkholderiales</taxon>
        <taxon>Burkholderiaceae</taxon>
        <taxon>Lautropia</taxon>
    </lineage>
</organism>
<gene>
    <name evidence="1" type="ORF">EHV23_11855</name>
</gene>
<evidence type="ECO:0000313" key="1">
    <source>
        <dbReference type="EMBL" id="RRN44069.1"/>
    </source>
</evidence>